<keyword evidence="3" id="KW-1185">Reference proteome</keyword>
<proteinExistence type="predicted"/>
<protein>
    <submittedName>
        <fullName evidence="2">Uncharacterized protein</fullName>
    </submittedName>
</protein>
<evidence type="ECO:0000313" key="3">
    <source>
        <dbReference type="Proteomes" id="UP000005408"/>
    </source>
</evidence>
<feature type="compositionally biased region" description="Low complexity" evidence="1">
    <location>
        <begin position="110"/>
        <end position="119"/>
    </location>
</feature>
<organism evidence="2 3">
    <name type="scientific">Magallana gigas</name>
    <name type="common">Pacific oyster</name>
    <name type="synonym">Crassostrea gigas</name>
    <dbReference type="NCBI Taxonomy" id="29159"/>
    <lineage>
        <taxon>Eukaryota</taxon>
        <taxon>Metazoa</taxon>
        <taxon>Spiralia</taxon>
        <taxon>Lophotrochozoa</taxon>
        <taxon>Mollusca</taxon>
        <taxon>Bivalvia</taxon>
        <taxon>Autobranchia</taxon>
        <taxon>Pteriomorphia</taxon>
        <taxon>Ostreida</taxon>
        <taxon>Ostreoidea</taxon>
        <taxon>Ostreidae</taxon>
        <taxon>Magallana</taxon>
    </lineage>
</organism>
<dbReference type="AlphaFoldDB" id="A0A8W8MV27"/>
<sequence length="178" mass="19566">MRTWSKAIIEGLPSSDGGRIQWTSFVRRHVMRWTERTVSGQTITNCVSVKKGLNNKKYEKVLKPCNNILPYICVGLSISERLIVAIGLIATSIGVSLHKCTDVENRLQTSQSQSASAAQIDINPENNDNQALQQRGDQQSTSNEQASMSGSTIRSTENQRESGSDDGQYDPPPPDGIM</sequence>
<dbReference type="Proteomes" id="UP000005408">
    <property type="component" value="Unassembled WGS sequence"/>
</dbReference>
<feature type="region of interest" description="Disordered" evidence="1">
    <location>
        <begin position="108"/>
        <end position="178"/>
    </location>
</feature>
<name>A0A8W8MV27_MAGGI</name>
<dbReference type="EnsemblMetazoa" id="G3520.1">
    <property type="protein sequence ID" value="G3520.1:cds"/>
    <property type="gene ID" value="G3520"/>
</dbReference>
<reference evidence="2" key="1">
    <citation type="submission" date="2022-08" db="UniProtKB">
        <authorList>
            <consortium name="EnsemblMetazoa"/>
        </authorList>
    </citation>
    <scope>IDENTIFICATION</scope>
    <source>
        <strain evidence="2">05x7-T-G4-1.051#20</strain>
    </source>
</reference>
<evidence type="ECO:0000313" key="2">
    <source>
        <dbReference type="EnsemblMetazoa" id="G3520.1:cds"/>
    </source>
</evidence>
<evidence type="ECO:0000256" key="1">
    <source>
        <dbReference type="SAM" id="MobiDB-lite"/>
    </source>
</evidence>
<feature type="compositionally biased region" description="Polar residues" evidence="1">
    <location>
        <begin position="124"/>
        <end position="156"/>
    </location>
</feature>
<accession>A0A8W8MV27</accession>